<evidence type="ECO:0000313" key="3">
    <source>
        <dbReference type="Proteomes" id="UP000576082"/>
    </source>
</evidence>
<dbReference type="Pfam" id="PF00899">
    <property type="entry name" value="ThiF"/>
    <property type="match status" value="1"/>
</dbReference>
<dbReference type="AlphaFoldDB" id="A0A7X9P1W4"/>
<dbReference type="InterPro" id="IPR035985">
    <property type="entry name" value="Ubiquitin-activating_enz"/>
</dbReference>
<protein>
    <submittedName>
        <fullName evidence="2">tRNA threonylcarbamoyladenosine dehydratase</fullName>
    </submittedName>
</protein>
<dbReference type="SUPFAM" id="SSF69572">
    <property type="entry name" value="Activating enzymes of the ubiquitin-like proteins"/>
    <property type="match status" value="1"/>
</dbReference>
<keyword evidence="3" id="KW-1185">Reference proteome</keyword>
<dbReference type="RefSeq" id="WP_169654791.1">
    <property type="nucleotide sequence ID" value="NZ_JABANE010000005.1"/>
</dbReference>
<dbReference type="InterPro" id="IPR000594">
    <property type="entry name" value="ThiF_NAD_FAD-bd"/>
</dbReference>
<evidence type="ECO:0000313" key="2">
    <source>
        <dbReference type="EMBL" id="NME66882.1"/>
    </source>
</evidence>
<dbReference type="GO" id="GO:0061503">
    <property type="term" value="F:tRNA threonylcarbamoyladenosine dehydratase"/>
    <property type="evidence" value="ECO:0007669"/>
    <property type="project" value="TreeGrafter"/>
</dbReference>
<dbReference type="InterPro" id="IPR045886">
    <property type="entry name" value="ThiF/MoeB/HesA"/>
</dbReference>
<sequence length="239" mass="26123">MGHWQERTELLIGQDGIQTLGSKHVLIVGVGGVGGFAAEAIARAGVGKITIVDGDVVDESNRNRQIAALVSTTAKPKASVIGDRIKDINPDVVLDIKETYLEDETAIHQLLEEYDYDYVVECIDTLTPKVALLSACMEKKIKVISSMGAGGRMDPSQTKVGRLRDTYNCLLAKQVRKRIPQKSFRRKIKCVFSPELVDKNKVVTVEDVKHKASTIGTISYMPAVFGLTVASVAIRDLLK</sequence>
<dbReference type="Gene3D" id="3.40.50.720">
    <property type="entry name" value="NAD(P)-binding Rossmann-like Domain"/>
    <property type="match status" value="1"/>
</dbReference>
<feature type="domain" description="THIF-type NAD/FAD binding fold" evidence="1">
    <location>
        <begin position="11"/>
        <end position="237"/>
    </location>
</feature>
<dbReference type="GO" id="GO:0008641">
    <property type="term" value="F:ubiquitin-like modifier activating enzyme activity"/>
    <property type="evidence" value="ECO:0007669"/>
    <property type="project" value="InterPro"/>
</dbReference>
<dbReference type="EMBL" id="JABANE010000005">
    <property type="protein sequence ID" value="NME66882.1"/>
    <property type="molecule type" value="Genomic_DNA"/>
</dbReference>
<evidence type="ECO:0000259" key="1">
    <source>
        <dbReference type="Pfam" id="PF00899"/>
    </source>
</evidence>
<reference evidence="2 3" key="1">
    <citation type="submission" date="2020-04" db="EMBL/GenBank/DDBJ databases">
        <title>Flammeovirga sp. SR4, a novel species isolated from seawater.</title>
        <authorList>
            <person name="Wang X."/>
        </authorList>
    </citation>
    <scope>NUCLEOTIDE SEQUENCE [LARGE SCALE GENOMIC DNA]</scope>
    <source>
        <strain evidence="2 3">ATCC 23126</strain>
    </source>
</reference>
<gene>
    <name evidence="2" type="ORF">HHU12_02790</name>
</gene>
<accession>A0A7X9P1W4</accession>
<dbReference type="PANTHER" id="PTHR43267:SF1">
    <property type="entry name" value="TRNA THREONYLCARBAMOYLADENOSINE DEHYDRATASE"/>
    <property type="match status" value="1"/>
</dbReference>
<dbReference type="Proteomes" id="UP000576082">
    <property type="component" value="Unassembled WGS sequence"/>
</dbReference>
<name>A0A7X9P1W4_9BACT</name>
<dbReference type="GO" id="GO:0061504">
    <property type="term" value="P:cyclic threonylcarbamoyladenosine biosynthetic process"/>
    <property type="evidence" value="ECO:0007669"/>
    <property type="project" value="TreeGrafter"/>
</dbReference>
<proteinExistence type="predicted"/>
<organism evidence="2 3">
    <name type="scientific">Flammeovirga aprica JL-4</name>
    <dbReference type="NCBI Taxonomy" id="694437"/>
    <lineage>
        <taxon>Bacteria</taxon>
        <taxon>Pseudomonadati</taxon>
        <taxon>Bacteroidota</taxon>
        <taxon>Cytophagia</taxon>
        <taxon>Cytophagales</taxon>
        <taxon>Flammeovirgaceae</taxon>
        <taxon>Flammeovirga</taxon>
    </lineage>
</organism>
<dbReference type="PANTHER" id="PTHR43267">
    <property type="entry name" value="TRNA THREONYLCARBAMOYLADENOSINE DEHYDRATASE"/>
    <property type="match status" value="1"/>
</dbReference>
<comment type="caution">
    <text evidence="2">The sequence shown here is derived from an EMBL/GenBank/DDBJ whole genome shotgun (WGS) entry which is preliminary data.</text>
</comment>
<dbReference type="CDD" id="cd00755">
    <property type="entry name" value="YgdL_like"/>
    <property type="match status" value="1"/>
</dbReference>